<feature type="domain" description="Transglycosylase SLT" evidence="4">
    <location>
        <begin position="97"/>
        <end position="388"/>
    </location>
</feature>
<name>A0A1M6X6Y2_9BRAD</name>
<dbReference type="NCBIfam" id="TIGR02283">
    <property type="entry name" value="MltB_2"/>
    <property type="match status" value="1"/>
</dbReference>
<evidence type="ECO:0000256" key="1">
    <source>
        <dbReference type="SAM" id="MobiDB-lite"/>
    </source>
</evidence>
<dbReference type="InterPro" id="IPR002477">
    <property type="entry name" value="Peptidoglycan-bd-like"/>
</dbReference>
<dbReference type="Pfam" id="PF13406">
    <property type="entry name" value="SLT_2"/>
    <property type="match status" value="1"/>
</dbReference>
<reference evidence="5 6" key="1">
    <citation type="submission" date="2016-10" db="EMBL/GenBank/DDBJ databases">
        <authorList>
            <person name="de Groot N.N."/>
        </authorList>
    </citation>
    <scope>NUCLEOTIDE SEQUENCE [LARGE SCALE GENOMIC DNA]</scope>
    <source>
        <strain evidence="5 6">GAS522</strain>
    </source>
</reference>
<proteinExistence type="predicted"/>
<evidence type="ECO:0000256" key="2">
    <source>
        <dbReference type="SAM" id="SignalP"/>
    </source>
</evidence>
<dbReference type="SUPFAM" id="SSF53955">
    <property type="entry name" value="Lysozyme-like"/>
    <property type="match status" value="1"/>
</dbReference>
<dbReference type="GO" id="GO:0008933">
    <property type="term" value="F:peptidoglycan lytic transglycosylase activity"/>
    <property type="evidence" value="ECO:0007669"/>
    <property type="project" value="TreeGrafter"/>
</dbReference>
<sequence length="467" mass="50861">MRWTASAINKRTGAIMVAAAPLLFAPALTSGQAHAQSSGNNGVSNFLGNLFSGPKSALSPQATPGPDGAPPPWSGEDGASGHPLMTASAIREAAANFPNCVAGMWPDAARRGITQANFERFTAGLEPDLRIMDLMDSQPEFTKAIWDYLDILVNDNRLARGREILAKYKPQFDAAEKAYGVDRYAIAAIWGIESNYSTQMGDRNVVQSTATLACVGRRQAYFKDEFLTALEILNRGDLRPEQMRGSWAGAFGPTQFMPTAFKRYAVDGDGDGRRDVVDNAADLIASTANNLKKDGWQTGQTWGFEVVLPQGFDFMLADKAKAMTFAQWQSRGLRRADGKPFPNATDKVYLLAPAGAAGPGFLMMQNFRVIMKYNPAEAYAMAIGHFADRLRGGPPFVQPWPRQERVLSKAERLELQQLLAQRGFYKGTPDGQFGGQTREALRSFQASIGAPADGFASSDVLERLRGR</sequence>
<keyword evidence="2" id="KW-0732">Signal</keyword>
<dbReference type="EMBL" id="FNTI01000001">
    <property type="protein sequence ID" value="SEC94392.1"/>
    <property type="molecule type" value="Genomic_DNA"/>
</dbReference>
<dbReference type="InterPro" id="IPR031304">
    <property type="entry name" value="SLT_2"/>
</dbReference>
<gene>
    <name evidence="5" type="ORF">SAMN05444171_2644</name>
</gene>
<evidence type="ECO:0000259" key="4">
    <source>
        <dbReference type="Pfam" id="PF13406"/>
    </source>
</evidence>
<organism evidence="5 6">
    <name type="scientific">Bradyrhizobium lablabi</name>
    <dbReference type="NCBI Taxonomy" id="722472"/>
    <lineage>
        <taxon>Bacteria</taxon>
        <taxon>Pseudomonadati</taxon>
        <taxon>Pseudomonadota</taxon>
        <taxon>Alphaproteobacteria</taxon>
        <taxon>Hyphomicrobiales</taxon>
        <taxon>Nitrobacteraceae</taxon>
        <taxon>Bradyrhizobium</taxon>
    </lineage>
</organism>
<dbReference type="Gene3D" id="1.10.8.350">
    <property type="entry name" value="Bacterial muramidase"/>
    <property type="match status" value="1"/>
</dbReference>
<dbReference type="PANTHER" id="PTHR30163:SF8">
    <property type="entry name" value="LYTIC MUREIN TRANSGLYCOSYLASE"/>
    <property type="match status" value="1"/>
</dbReference>
<dbReference type="RefSeq" id="WP_074819588.1">
    <property type="nucleotide sequence ID" value="NZ_FNTI01000001.1"/>
</dbReference>
<dbReference type="InterPro" id="IPR023346">
    <property type="entry name" value="Lysozyme-like_dom_sf"/>
</dbReference>
<accession>A0A1M6X6Y2</accession>
<dbReference type="SUPFAM" id="SSF47090">
    <property type="entry name" value="PGBD-like"/>
    <property type="match status" value="1"/>
</dbReference>
<dbReference type="InterPro" id="IPR011970">
    <property type="entry name" value="MltB_2"/>
</dbReference>
<feature type="region of interest" description="Disordered" evidence="1">
    <location>
        <begin position="55"/>
        <end position="82"/>
    </location>
</feature>
<dbReference type="GO" id="GO:0009253">
    <property type="term" value="P:peptidoglycan catabolic process"/>
    <property type="evidence" value="ECO:0007669"/>
    <property type="project" value="TreeGrafter"/>
</dbReference>
<dbReference type="PANTHER" id="PTHR30163">
    <property type="entry name" value="MEMBRANE-BOUND LYTIC MUREIN TRANSGLYCOSYLASE B"/>
    <property type="match status" value="1"/>
</dbReference>
<feature type="domain" description="Peptidoglycan binding-like" evidence="3">
    <location>
        <begin position="410"/>
        <end position="464"/>
    </location>
</feature>
<evidence type="ECO:0000313" key="5">
    <source>
        <dbReference type="EMBL" id="SEC94392.1"/>
    </source>
</evidence>
<dbReference type="InterPro" id="IPR036365">
    <property type="entry name" value="PGBD-like_sf"/>
</dbReference>
<dbReference type="CDD" id="cd13399">
    <property type="entry name" value="Slt35-like"/>
    <property type="match status" value="1"/>
</dbReference>
<dbReference type="InterPro" id="IPR043426">
    <property type="entry name" value="MltB-like"/>
</dbReference>
<evidence type="ECO:0000313" key="6">
    <source>
        <dbReference type="Proteomes" id="UP000183208"/>
    </source>
</evidence>
<dbReference type="FunFam" id="1.10.8.350:FF:000001">
    <property type="entry name" value="Lytic murein transglycosylase B"/>
    <property type="match status" value="1"/>
</dbReference>
<dbReference type="Gene3D" id="1.10.530.10">
    <property type="match status" value="1"/>
</dbReference>
<dbReference type="AlphaFoldDB" id="A0A1M6X6Y2"/>
<dbReference type="InterPro" id="IPR036366">
    <property type="entry name" value="PGBDSf"/>
</dbReference>
<feature type="chain" id="PRO_5030031570" evidence="2">
    <location>
        <begin position="36"/>
        <end position="467"/>
    </location>
</feature>
<dbReference type="Gene3D" id="1.10.101.10">
    <property type="entry name" value="PGBD-like superfamily/PGBD"/>
    <property type="match status" value="1"/>
</dbReference>
<evidence type="ECO:0000259" key="3">
    <source>
        <dbReference type="Pfam" id="PF01471"/>
    </source>
</evidence>
<protein>
    <submittedName>
        <fullName evidence="5">Lytic murein transglycosylase</fullName>
    </submittedName>
</protein>
<dbReference type="Proteomes" id="UP000183208">
    <property type="component" value="Unassembled WGS sequence"/>
</dbReference>
<feature type="signal peptide" evidence="2">
    <location>
        <begin position="1"/>
        <end position="35"/>
    </location>
</feature>
<dbReference type="OrthoDB" id="9808544at2"/>
<dbReference type="Pfam" id="PF01471">
    <property type="entry name" value="PG_binding_1"/>
    <property type="match status" value="1"/>
</dbReference>